<keyword evidence="10" id="KW-0812">Transmembrane</keyword>
<dbReference type="GO" id="GO:0006805">
    <property type="term" value="P:xenobiotic metabolic process"/>
    <property type="evidence" value="ECO:0007669"/>
    <property type="project" value="TreeGrafter"/>
</dbReference>
<organism evidence="11 12">
    <name type="scientific">Folsomia candida</name>
    <name type="common">Springtail</name>
    <dbReference type="NCBI Taxonomy" id="158441"/>
    <lineage>
        <taxon>Eukaryota</taxon>
        <taxon>Metazoa</taxon>
        <taxon>Ecdysozoa</taxon>
        <taxon>Arthropoda</taxon>
        <taxon>Hexapoda</taxon>
        <taxon>Collembola</taxon>
        <taxon>Entomobryomorpha</taxon>
        <taxon>Isotomoidea</taxon>
        <taxon>Isotomidae</taxon>
        <taxon>Proisotominae</taxon>
        <taxon>Folsomia</taxon>
    </lineage>
</organism>
<dbReference type="PANTHER" id="PTHR24300:SF376">
    <property type="entry name" value="CYTOCHROME P450 15A1"/>
    <property type="match status" value="1"/>
</dbReference>
<dbReference type="InterPro" id="IPR036396">
    <property type="entry name" value="Cyt_P450_sf"/>
</dbReference>
<dbReference type="GO" id="GO:0006082">
    <property type="term" value="P:organic acid metabolic process"/>
    <property type="evidence" value="ECO:0007669"/>
    <property type="project" value="TreeGrafter"/>
</dbReference>
<evidence type="ECO:0000256" key="8">
    <source>
        <dbReference type="PIRSR" id="PIRSR602401-1"/>
    </source>
</evidence>
<proteinExistence type="inferred from homology"/>
<keyword evidence="3 8" id="KW-0349">Heme</keyword>
<dbReference type="InterPro" id="IPR017972">
    <property type="entry name" value="Cyt_P450_CS"/>
</dbReference>
<keyword evidence="12" id="KW-1185">Reference proteome</keyword>
<evidence type="ECO:0000256" key="7">
    <source>
        <dbReference type="ARBA" id="ARBA00023033"/>
    </source>
</evidence>
<dbReference type="Proteomes" id="UP000198287">
    <property type="component" value="Unassembled WGS sequence"/>
</dbReference>
<dbReference type="SUPFAM" id="SSF48264">
    <property type="entry name" value="Cytochrome P450"/>
    <property type="match status" value="1"/>
</dbReference>
<comment type="similarity">
    <text evidence="2 9">Belongs to the cytochrome P450 family.</text>
</comment>
<dbReference type="GO" id="GO:0005506">
    <property type="term" value="F:iron ion binding"/>
    <property type="evidence" value="ECO:0007669"/>
    <property type="project" value="InterPro"/>
</dbReference>
<gene>
    <name evidence="11" type="ORF">Fcan01_18293</name>
</gene>
<comment type="cofactor">
    <cofactor evidence="1 8">
        <name>heme</name>
        <dbReference type="ChEBI" id="CHEBI:30413"/>
    </cofactor>
</comment>
<keyword evidence="6 8" id="KW-0408">Iron</keyword>
<sequence>MDEYSIKVCNEVSTARSMGKELGLIFAGTPQLWTEMRKFSIRTLRDFGFGKIRTNFILSVLNVLWCMIAGVRYAHDDPKLKKLLETNFTMIKVQTFINPTHSFPRLKKIFPKFLNVDYFSKVYQECHKYSQSLIDERKAEDENLQMMIEDFLQTGSTTSVGTLNYGVLFRTLNPRVQERCQAEIDAVVARHLVTTLDDIEKLVNEFLHFIKTHANSYVIIYVNIDDTFFTEFFGMPYFQATILETHRLGNIVPIPIPRVSPANWTLRGYTIPKDTLIISNHYSVHMDEEYWGDPKTFRPERFINDKDEFIRDKRVGQFGFGKRYCIGATLTNSVIPIYISTLLQNFNFSALSDSKPPTMEPELGVILLPKEFSVRVTPRP</sequence>
<dbReference type="STRING" id="158441.A0A226DQM9"/>
<dbReference type="InterPro" id="IPR002401">
    <property type="entry name" value="Cyt_P450_E_grp-I"/>
</dbReference>
<evidence type="ECO:0000256" key="5">
    <source>
        <dbReference type="ARBA" id="ARBA00023002"/>
    </source>
</evidence>
<dbReference type="GO" id="GO:0005737">
    <property type="term" value="C:cytoplasm"/>
    <property type="evidence" value="ECO:0007669"/>
    <property type="project" value="TreeGrafter"/>
</dbReference>
<evidence type="ECO:0000256" key="1">
    <source>
        <dbReference type="ARBA" id="ARBA00001971"/>
    </source>
</evidence>
<protein>
    <submittedName>
        <fullName evidence="11">Methyl farnesoate epoxidase</fullName>
    </submittedName>
</protein>
<dbReference type="InterPro" id="IPR001128">
    <property type="entry name" value="Cyt_P450"/>
</dbReference>
<feature type="binding site" description="axial binding residue" evidence="8">
    <location>
        <position position="325"/>
    </location>
    <ligand>
        <name>heme</name>
        <dbReference type="ChEBI" id="CHEBI:30413"/>
    </ligand>
    <ligandPart>
        <name>Fe</name>
        <dbReference type="ChEBI" id="CHEBI:18248"/>
    </ligandPart>
</feature>
<evidence type="ECO:0000256" key="2">
    <source>
        <dbReference type="ARBA" id="ARBA00010617"/>
    </source>
</evidence>
<comment type="caution">
    <text evidence="11">The sequence shown here is derived from an EMBL/GenBank/DDBJ whole genome shotgun (WGS) entry which is preliminary data.</text>
</comment>
<dbReference type="OrthoDB" id="2789670at2759"/>
<dbReference type="GO" id="GO:0016712">
    <property type="term" value="F:oxidoreductase activity, acting on paired donors, with incorporation or reduction of molecular oxygen, reduced flavin or flavoprotein as one donor, and incorporation of one atom of oxygen"/>
    <property type="evidence" value="ECO:0007669"/>
    <property type="project" value="TreeGrafter"/>
</dbReference>
<keyword evidence="4 8" id="KW-0479">Metal-binding</keyword>
<reference evidence="11 12" key="1">
    <citation type="submission" date="2015-12" db="EMBL/GenBank/DDBJ databases">
        <title>The genome of Folsomia candida.</title>
        <authorList>
            <person name="Faddeeva A."/>
            <person name="Derks M.F."/>
            <person name="Anvar Y."/>
            <person name="Smit S."/>
            <person name="Van Straalen N."/>
            <person name="Roelofs D."/>
        </authorList>
    </citation>
    <scope>NUCLEOTIDE SEQUENCE [LARGE SCALE GENOMIC DNA]</scope>
    <source>
        <strain evidence="11 12">VU population</strain>
        <tissue evidence="11">Whole body</tissue>
    </source>
</reference>
<evidence type="ECO:0000256" key="3">
    <source>
        <dbReference type="ARBA" id="ARBA00022617"/>
    </source>
</evidence>
<dbReference type="GO" id="GO:0008395">
    <property type="term" value="F:steroid hydroxylase activity"/>
    <property type="evidence" value="ECO:0007669"/>
    <property type="project" value="TreeGrafter"/>
</dbReference>
<dbReference type="AlphaFoldDB" id="A0A226DQM9"/>
<dbReference type="Pfam" id="PF00067">
    <property type="entry name" value="p450"/>
    <property type="match status" value="2"/>
</dbReference>
<dbReference type="EMBL" id="LNIX01000014">
    <property type="protein sequence ID" value="OXA47154.1"/>
    <property type="molecule type" value="Genomic_DNA"/>
</dbReference>
<evidence type="ECO:0000313" key="11">
    <source>
        <dbReference type="EMBL" id="OXA47154.1"/>
    </source>
</evidence>
<keyword evidence="10" id="KW-0472">Membrane</keyword>
<keyword evidence="5 9" id="KW-0560">Oxidoreductase</keyword>
<keyword evidence="10" id="KW-1133">Transmembrane helix</keyword>
<dbReference type="PRINTS" id="PR00463">
    <property type="entry name" value="EP450I"/>
</dbReference>
<dbReference type="GO" id="GO:0020037">
    <property type="term" value="F:heme binding"/>
    <property type="evidence" value="ECO:0007669"/>
    <property type="project" value="InterPro"/>
</dbReference>
<accession>A0A226DQM9</accession>
<dbReference type="PROSITE" id="PS00086">
    <property type="entry name" value="CYTOCHROME_P450"/>
    <property type="match status" value="1"/>
</dbReference>
<dbReference type="OMA" id="PRHKYID"/>
<evidence type="ECO:0000256" key="10">
    <source>
        <dbReference type="SAM" id="Phobius"/>
    </source>
</evidence>
<evidence type="ECO:0000313" key="12">
    <source>
        <dbReference type="Proteomes" id="UP000198287"/>
    </source>
</evidence>
<keyword evidence="7 9" id="KW-0503">Monooxygenase</keyword>
<evidence type="ECO:0000256" key="4">
    <source>
        <dbReference type="ARBA" id="ARBA00022723"/>
    </source>
</evidence>
<evidence type="ECO:0000256" key="6">
    <source>
        <dbReference type="ARBA" id="ARBA00023004"/>
    </source>
</evidence>
<dbReference type="PANTHER" id="PTHR24300">
    <property type="entry name" value="CYTOCHROME P450 508A4-RELATED"/>
    <property type="match status" value="1"/>
</dbReference>
<feature type="transmembrane region" description="Helical" evidence="10">
    <location>
        <begin position="56"/>
        <end position="74"/>
    </location>
</feature>
<dbReference type="InterPro" id="IPR050182">
    <property type="entry name" value="Cytochrome_P450_fam2"/>
</dbReference>
<name>A0A226DQM9_FOLCA</name>
<dbReference type="Gene3D" id="1.10.630.10">
    <property type="entry name" value="Cytochrome P450"/>
    <property type="match status" value="1"/>
</dbReference>
<evidence type="ECO:0000256" key="9">
    <source>
        <dbReference type="RuleBase" id="RU000461"/>
    </source>
</evidence>